<keyword evidence="4" id="KW-1185">Reference proteome</keyword>
<dbReference type="PANTHER" id="PTHR33531">
    <property type="entry name" value="RUBRERYTHRIN SUBFAMILY"/>
    <property type="match status" value="1"/>
</dbReference>
<dbReference type="Proteomes" id="UP000250136">
    <property type="component" value="Chromosome"/>
</dbReference>
<feature type="transmembrane region" description="Helical" evidence="1">
    <location>
        <begin position="64"/>
        <end position="85"/>
    </location>
</feature>
<dbReference type="PANTHER" id="PTHR33531:SF7">
    <property type="entry name" value="HYPOTHETICAL MEMBRANE PROTEIN, CONSERVED"/>
    <property type="match status" value="1"/>
</dbReference>
<keyword evidence="1" id="KW-0472">Membrane</keyword>
<feature type="domain" description="DUF835" evidence="2">
    <location>
        <begin position="233"/>
        <end position="363"/>
    </location>
</feature>
<proteinExistence type="predicted"/>
<evidence type="ECO:0000313" key="4">
    <source>
        <dbReference type="Proteomes" id="UP000250136"/>
    </source>
</evidence>
<reference evidence="3 4" key="1">
    <citation type="submission" date="2016-04" db="EMBL/GenBank/DDBJ databases">
        <title>Complete genome sequence of Thermococcus thioreducens type strain OGL-20P.</title>
        <authorList>
            <person name="Oger P.M."/>
        </authorList>
    </citation>
    <scope>NUCLEOTIDE SEQUENCE [LARGE SCALE GENOMIC DNA]</scope>
    <source>
        <strain evidence="3 4">OGL-20P</strain>
    </source>
</reference>
<dbReference type="AlphaFoldDB" id="A0A2Z2MSG8"/>
<dbReference type="RefSeq" id="WP_055429399.1">
    <property type="nucleotide sequence ID" value="NZ_CP015105.1"/>
</dbReference>
<dbReference type="GeneID" id="33333984"/>
<dbReference type="Pfam" id="PF05763">
    <property type="entry name" value="DUF835"/>
    <property type="match status" value="1"/>
</dbReference>
<feature type="transmembrane region" description="Helical" evidence="1">
    <location>
        <begin position="6"/>
        <end position="27"/>
    </location>
</feature>
<evidence type="ECO:0000256" key="1">
    <source>
        <dbReference type="SAM" id="Phobius"/>
    </source>
</evidence>
<feature type="transmembrane region" description="Helical" evidence="1">
    <location>
        <begin position="39"/>
        <end position="58"/>
    </location>
</feature>
<feature type="transmembrane region" description="Helical" evidence="1">
    <location>
        <begin position="123"/>
        <end position="145"/>
    </location>
</feature>
<accession>A0A2Z2MSG8</accession>
<sequence length="364" mass="41225">MDGIQAIVFAEALMVLIADLVAAGWIFRIYLHNRRRSALAFSLAWVFDFLAILSTVLTNPTFQMVGMLLLPAFSALIFYGAVKFLEEESITVRYRTLSMLAVMPVAFMIYMIGVYIYTGDAVWSVTSAATLGITGIFVIAGGLLLRETVEIYKSAIRYLYISIILFGVHLIPAALFGNTDWYKAIGFTLSTALIISMVVAMVKLTSSEFFMPREGKTVQPVDLKPGVIVVNGKEYQKLKEKLKDRPVLAFVRDVTQVPDGWQYYFVTTIPFQGRFKNTINPTNLARMTELSYKYLEESARMGEQGVIVIDCLEYLTVYNSWESLMKFLSKLRDFVIVNKGTLILVIEKESLENRLYAQLRKLME</sequence>
<dbReference type="InterPro" id="IPR008553">
    <property type="entry name" value="DUF835"/>
</dbReference>
<gene>
    <name evidence="3" type="ORF">A3L14_06130</name>
</gene>
<protein>
    <recommendedName>
        <fullName evidence="2">DUF835 domain-containing protein</fullName>
    </recommendedName>
</protein>
<keyword evidence="1" id="KW-0812">Transmembrane</keyword>
<dbReference type="EMBL" id="CP015105">
    <property type="protein sequence ID" value="ASJ12494.1"/>
    <property type="molecule type" value="Genomic_DNA"/>
</dbReference>
<name>A0A2Z2MSG8_9EURY</name>
<evidence type="ECO:0000259" key="2">
    <source>
        <dbReference type="Pfam" id="PF05763"/>
    </source>
</evidence>
<keyword evidence="1" id="KW-1133">Transmembrane helix</keyword>
<feature type="transmembrane region" description="Helical" evidence="1">
    <location>
        <begin position="97"/>
        <end position="117"/>
    </location>
</feature>
<organism evidence="3 4">
    <name type="scientific">Thermococcus thioreducens</name>
    <dbReference type="NCBI Taxonomy" id="277988"/>
    <lineage>
        <taxon>Archaea</taxon>
        <taxon>Methanobacteriati</taxon>
        <taxon>Methanobacteriota</taxon>
        <taxon>Thermococci</taxon>
        <taxon>Thermococcales</taxon>
        <taxon>Thermococcaceae</taxon>
        <taxon>Thermococcus</taxon>
    </lineage>
</organism>
<dbReference type="KEGG" id="ttd:A3L14_06130"/>
<evidence type="ECO:0000313" key="3">
    <source>
        <dbReference type="EMBL" id="ASJ12494.1"/>
    </source>
</evidence>
<feature type="transmembrane region" description="Helical" evidence="1">
    <location>
        <begin position="157"/>
        <end position="175"/>
    </location>
</feature>
<feature type="transmembrane region" description="Helical" evidence="1">
    <location>
        <begin position="181"/>
        <end position="202"/>
    </location>
</feature>